<proteinExistence type="predicted"/>
<reference evidence="2" key="1">
    <citation type="journal article" date="2014" name="Front. Microbiol.">
        <title>High frequency of phylogenetically diverse reductive dehalogenase-homologous genes in deep subseafloor sedimentary metagenomes.</title>
        <authorList>
            <person name="Kawai M."/>
            <person name="Futagami T."/>
            <person name="Toyoda A."/>
            <person name="Takaki Y."/>
            <person name="Nishi S."/>
            <person name="Hori S."/>
            <person name="Arai W."/>
            <person name="Tsubouchi T."/>
            <person name="Morono Y."/>
            <person name="Uchiyama I."/>
            <person name="Ito T."/>
            <person name="Fujiyama A."/>
            <person name="Inagaki F."/>
            <person name="Takami H."/>
        </authorList>
    </citation>
    <scope>NUCLEOTIDE SEQUENCE</scope>
    <source>
        <strain evidence="2">Expedition CK06-06</strain>
    </source>
</reference>
<dbReference type="PANTHER" id="PTHR42759:SF1">
    <property type="entry name" value="MAGNESIUM-CHELATASE SUBUNIT CHLD"/>
    <property type="match status" value="1"/>
</dbReference>
<dbReference type="InterPro" id="IPR050764">
    <property type="entry name" value="CbbQ/NirQ/NorQ/GpvN"/>
</dbReference>
<name>X1U2J9_9ZZZZ</name>
<organism evidence="2">
    <name type="scientific">marine sediment metagenome</name>
    <dbReference type="NCBI Taxonomy" id="412755"/>
    <lineage>
        <taxon>unclassified sequences</taxon>
        <taxon>metagenomes</taxon>
        <taxon>ecological metagenomes</taxon>
    </lineage>
</organism>
<dbReference type="PANTHER" id="PTHR42759">
    <property type="entry name" value="MOXR FAMILY PROTEIN"/>
    <property type="match status" value="1"/>
</dbReference>
<dbReference type="SUPFAM" id="SSF52540">
    <property type="entry name" value="P-loop containing nucleoside triphosphate hydrolases"/>
    <property type="match status" value="1"/>
</dbReference>
<dbReference type="GO" id="GO:0016887">
    <property type="term" value="F:ATP hydrolysis activity"/>
    <property type="evidence" value="ECO:0007669"/>
    <property type="project" value="InterPro"/>
</dbReference>
<gene>
    <name evidence="2" type="ORF">S12H4_51164</name>
</gene>
<comment type="caution">
    <text evidence="2">The sequence shown here is derived from an EMBL/GenBank/DDBJ whole genome shotgun (WGS) entry which is preliminary data.</text>
</comment>
<feature type="non-terminal residue" evidence="2">
    <location>
        <position position="112"/>
    </location>
</feature>
<feature type="domain" description="ATPase AAA-3" evidence="1">
    <location>
        <begin position="53"/>
        <end position="112"/>
    </location>
</feature>
<dbReference type="Pfam" id="PF07726">
    <property type="entry name" value="AAA_3"/>
    <property type="match status" value="1"/>
</dbReference>
<dbReference type="Gene3D" id="3.40.50.300">
    <property type="entry name" value="P-loop containing nucleotide triphosphate hydrolases"/>
    <property type="match status" value="1"/>
</dbReference>
<accession>X1U2J9</accession>
<dbReference type="InterPro" id="IPR011703">
    <property type="entry name" value="ATPase_AAA-3"/>
</dbReference>
<sequence length="112" mass="12581">MTKSEMETKKTSSVDFEQVKKNCDIIKNEVGKVVVGYEDVVDDLLICLITQGHMFMLGVPGIAKTTLAKTFSEVTGLSWGRVQFTQDLLPSDIIGHYYYNQKTGEFELRKGP</sequence>
<dbReference type="InterPro" id="IPR027417">
    <property type="entry name" value="P-loop_NTPase"/>
</dbReference>
<evidence type="ECO:0000313" key="2">
    <source>
        <dbReference type="EMBL" id="GAJ11798.1"/>
    </source>
</evidence>
<dbReference type="EMBL" id="BARW01032301">
    <property type="protein sequence ID" value="GAJ11798.1"/>
    <property type="molecule type" value="Genomic_DNA"/>
</dbReference>
<dbReference type="AlphaFoldDB" id="X1U2J9"/>
<evidence type="ECO:0000259" key="1">
    <source>
        <dbReference type="Pfam" id="PF07726"/>
    </source>
</evidence>
<dbReference type="GO" id="GO:0005524">
    <property type="term" value="F:ATP binding"/>
    <property type="evidence" value="ECO:0007669"/>
    <property type="project" value="InterPro"/>
</dbReference>
<protein>
    <recommendedName>
        <fullName evidence="1">ATPase AAA-3 domain-containing protein</fullName>
    </recommendedName>
</protein>